<dbReference type="AlphaFoldDB" id="F7XI72"/>
<dbReference type="KEGG" id="smx:SM11_pD1354"/>
<dbReference type="InterPro" id="IPR050697">
    <property type="entry name" value="Adenylyl/Guanylyl_Cyclase_3/4"/>
</dbReference>
<dbReference type="GO" id="GO:0006171">
    <property type="term" value="P:cAMP biosynthetic process"/>
    <property type="evidence" value="ECO:0007669"/>
    <property type="project" value="TreeGrafter"/>
</dbReference>
<dbReference type="Pfam" id="PF00211">
    <property type="entry name" value="Guanylate_cyc"/>
    <property type="match status" value="1"/>
</dbReference>
<feature type="domain" description="Guanylate cyclase" evidence="2">
    <location>
        <begin position="245"/>
        <end position="377"/>
    </location>
</feature>
<dbReference type="Gene3D" id="3.30.70.1230">
    <property type="entry name" value="Nucleotide cyclase"/>
    <property type="match status" value="1"/>
</dbReference>
<dbReference type="HOGENOM" id="CLU_039833_0_0_5"/>
<dbReference type="InterPro" id="IPR001054">
    <property type="entry name" value="A/G_cyclase"/>
</dbReference>
<feature type="region of interest" description="Disordered" evidence="1">
    <location>
        <begin position="14"/>
        <end position="54"/>
    </location>
</feature>
<evidence type="ECO:0000256" key="1">
    <source>
        <dbReference type="SAM" id="MobiDB-lite"/>
    </source>
</evidence>
<name>F7XI72_SINMM</name>
<dbReference type="Proteomes" id="UP000009045">
    <property type="component" value="Plasmid pSmeSM11d"/>
</dbReference>
<evidence type="ECO:0000313" key="3">
    <source>
        <dbReference type="EMBL" id="AEH84187.1"/>
    </source>
</evidence>
<protein>
    <submittedName>
        <fullName evidence="3">Adenylate cyclase</fullName>
    </submittedName>
</protein>
<sequence length="424" mass="45301">MRFAADDETFLHRTPLRLPSSAGEKDGRAGPDGTIISRRERPRHCPRSRGDSISTASRDRFTHFLQLLYDQGMDLPAPLAWLLDEAGTSSGPDPFLAELGTRLLADGLPLAGGALTLAVPHPIIARRTWLWRAEDGAVIEALGFAEGPVDHAGRDWLAGFGSVQEDVVGQTAENVVLGWAGTRRFDPAEVARLRQTARFAAAPLAVLAERATRAALLEAYLGRRSAARVQAGALSRGTGESIRAALLYADLRNFTGLSEEHEPARVIAALNDWFDRLAGAIHAFGGEVLKFIGDGVLAIFPVNDLPAEACDRALRAVVAARAGMAHLEGLRHEQELPPLRFGAALHLGEILWGNVGSIDRLDFTAIGPAVNLVSRLEGLCRPLGRSVLISGALAAETRTPLVPLGEHALRGIAAPCAVFTLPET</sequence>
<evidence type="ECO:0000259" key="2">
    <source>
        <dbReference type="PROSITE" id="PS50125"/>
    </source>
</evidence>
<evidence type="ECO:0000313" key="4">
    <source>
        <dbReference type="Proteomes" id="UP000009045"/>
    </source>
</evidence>
<proteinExistence type="predicted"/>
<reference evidence="3 4" key="1">
    <citation type="journal article" date="2011" name="J. Biotechnol.">
        <title>The complete genome sequence of the dominant Sinorhizobium meliloti field isolate SM11 extends the S. meliloti pan-genome.</title>
        <authorList>
            <person name="Schneiker-Bekel S."/>
            <person name="Wibberg D."/>
            <person name="Bekel T."/>
            <person name="Blom J."/>
            <person name="Linke B."/>
            <person name="Neuweger H."/>
            <person name="Stiens M."/>
            <person name="Vorholter F.J."/>
            <person name="Weidner S."/>
            <person name="Goesmann A."/>
            <person name="Puhler A."/>
            <person name="Schluter A."/>
        </authorList>
    </citation>
    <scope>NUCLEOTIDE SEQUENCE [LARGE SCALE GENOMIC DNA]</scope>
    <source>
        <strain evidence="3 4">SM11</strain>
        <plasmid evidence="4">pSmeSM11d</plasmid>
    </source>
</reference>
<dbReference type="PANTHER" id="PTHR43081">
    <property type="entry name" value="ADENYLATE CYCLASE, TERMINAL-DIFFERENTIATION SPECIFIC-RELATED"/>
    <property type="match status" value="1"/>
</dbReference>
<dbReference type="SUPFAM" id="SSF55073">
    <property type="entry name" value="Nucleotide cyclase"/>
    <property type="match status" value="1"/>
</dbReference>
<dbReference type="GO" id="GO:0004016">
    <property type="term" value="F:adenylate cyclase activity"/>
    <property type="evidence" value="ECO:0007669"/>
    <property type="project" value="UniProtKB-ARBA"/>
</dbReference>
<dbReference type="PANTHER" id="PTHR43081:SF11">
    <property type="entry name" value="BLR2264 PROTEIN"/>
    <property type="match status" value="1"/>
</dbReference>
<dbReference type="PROSITE" id="PS50125">
    <property type="entry name" value="GUANYLATE_CYCLASE_2"/>
    <property type="match status" value="1"/>
</dbReference>
<dbReference type="PATRIC" id="fig|707241.3.peg.7045"/>
<dbReference type="EMBL" id="CP001832">
    <property type="protein sequence ID" value="AEH84187.1"/>
    <property type="molecule type" value="Genomic_DNA"/>
</dbReference>
<gene>
    <name evidence="3" type="primary">cyaA</name>
    <name evidence="3" type="ordered locus">SM11_pD1354</name>
</gene>
<dbReference type="SMART" id="SM00044">
    <property type="entry name" value="CYCc"/>
    <property type="match status" value="1"/>
</dbReference>
<dbReference type="InterPro" id="IPR029787">
    <property type="entry name" value="Nucleotide_cyclase"/>
</dbReference>
<keyword evidence="3" id="KW-0614">Plasmid</keyword>
<dbReference type="CDD" id="cd07302">
    <property type="entry name" value="CHD"/>
    <property type="match status" value="1"/>
</dbReference>
<accession>F7XI72</accession>
<organism evidence="3 4">
    <name type="scientific">Sinorhizobium meliloti (strain SM11)</name>
    <dbReference type="NCBI Taxonomy" id="707241"/>
    <lineage>
        <taxon>Bacteria</taxon>
        <taxon>Pseudomonadati</taxon>
        <taxon>Pseudomonadota</taxon>
        <taxon>Alphaproteobacteria</taxon>
        <taxon>Hyphomicrobiales</taxon>
        <taxon>Rhizobiaceae</taxon>
        <taxon>Sinorhizobium/Ensifer group</taxon>
        <taxon>Sinorhizobium</taxon>
    </lineage>
</organism>
<dbReference type="GO" id="GO:0035556">
    <property type="term" value="P:intracellular signal transduction"/>
    <property type="evidence" value="ECO:0007669"/>
    <property type="project" value="InterPro"/>
</dbReference>
<geneLocation type="plasmid" evidence="3 4">
    <name>pSmeSM11d</name>
</geneLocation>